<evidence type="ECO:0000313" key="2">
    <source>
        <dbReference type="EMBL" id="GEP41019.1"/>
    </source>
</evidence>
<sequence>MNTASALFLLTVGLSLNLSTIRAAAEELDPKKILEEIPKDLLKDISGSPDKRKPAIDAASTQLRQKFRGDPGDVSVRVSSTNMSNGRYVINVQSEQVRASGTNFNVSYYIYLDPAENAKAAKIKKGDRVKVSGKTSIYMASPSDTYTLLSITLNDAKLK</sequence>
<keyword evidence="1" id="KW-0732">Signal</keyword>
<feature type="signal peptide" evidence="1">
    <location>
        <begin position="1"/>
        <end position="24"/>
    </location>
</feature>
<evidence type="ECO:0000313" key="3">
    <source>
        <dbReference type="Proteomes" id="UP000321577"/>
    </source>
</evidence>
<evidence type="ECO:0000256" key="1">
    <source>
        <dbReference type="SAM" id="SignalP"/>
    </source>
</evidence>
<name>A0A512M2Q3_9BACT</name>
<keyword evidence="3" id="KW-1185">Reference proteome</keyword>
<dbReference type="AlphaFoldDB" id="A0A512M2Q3"/>
<dbReference type="Proteomes" id="UP000321577">
    <property type="component" value="Unassembled WGS sequence"/>
</dbReference>
<dbReference type="EMBL" id="BKAG01000002">
    <property type="protein sequence ID" value="GEP41019.1"/>
    <property type="molecule type" value="Genomic_DNA"/>
</dbReference>
<proteinExistence type="predicted"/>
<organism evidence="2 3">
    <name type="scientific">Brevifollis gellanilyticus</name>
    <dbReference type="NCBI Taxonomy" id="748831"/>
    <lineage>
        <taxon>Bacteria</taxon>
        <taxon>Pseudomonadati</taxon>
        <taxon>Verrucomicrobiota</taxon>
        <taxon>Verrucomicrobiia</taxon>
        <taxon>Verrucomicrobiales</taxon>
        <taxon>Verrucomicrobiaceae</taxon>
    </lineage>
</organism>
<accession>A0A512M2Q3</accession>
<comment type="caution">
    <text evidence="2">The sequence shown here is derived from an EMBL/GenBank/DDBJ whole genome shotgun (WGS) entry which is preliminary data.</text>
</comment>
<feature type="chain" id="PRO_5022131761" evidence="1">
    <location>
        <begin position="25"/>
        <end position="159"/>
    </location>
</feature>
<gene>
    <name evidence="2" type="ORF">BGE01nite_03100</name>
</gene>
<reference evidence="2 3" key="1">
    <citation type="submission" date="2019-07" db="EMBL/GenBank/DDBJ databases">
        <title>Whole genome shotgun sequence of Brevifollis gellanilyticus NBRC 108608.</title>
        <authorList>
            <person name="Hosoyama A."/>
            <person name="Uohara A."/>
            <person name="Ohji S."/>
            <person name="Ichikawa N."/>
        </authorList>
    </citation>
    <scope>NUCLEOTIDE SEQUENCE [LARGE SCALE GENOMIC DNA]</scope>
    <source>
        <strain evidence="2 3">NBRC 108608</strain>
    </source>
</reference>
<protein>
    <submittedName>
        <fullName evidence="2">Uncharacterized protein</fullName>
    </submittedName>
</protein>